<reference evidence="2" key="1">
    <citation type="journal article" date="2017" name="Nat. Commun.">
        <title>The asparagus genome sheds light on the origin and evolution of a young Y chromosome.</title>
        <authorList>
            <person name="Harkess A."/>
            <person name="Zhou J."/>
            <person name="Xu C."/>
            <person name="Bowers J.E."/>
            <person name="Van der Hulst R."/>
            <person name="Ayyampalayam S."/>
            <person name="Mercati F."/>
            <person name="Riccardi P."/>
            <person name="McKain M.R."/>
            <person name="Kakrana A."/>
            <person name="Tang H."/>
            <person name="Ray J."/>
            <person name="Groenendijk J."/>
            <person name="Arikit S."/>
            <person name="Mathioni S.M."/>
            <person name="Nakano M."/>
            <person name="Shan H."/>
            <person name="Telgmann-Rauber A."/>
            <person name="Kanno A."/>
            <person name="Yue Z."/>
            <person name="Chen H."/>
            <person name="Li W."/>
            <person name="Chen Y."/>
            <person name="Xu X."/>
            <person name="Zhang Y."/>
            <person name="Luo S."/>
            <person name="Chen H."/>
            <person name="Gao J."/>
            <person name="Mao Z."/>
            <person name="Pires J.C."/>
            <person name="Luo M."/>
            <person name="Kudrna D."/>
            <person name="Wing R.A."/>
            <person name="Meyers B.C."/>
            <person name="Yi K."/>
            <person name="Kong H."/>
            <person name="Lavrijsen P."/>
            <person name="Sunseri F."/>
            <person name="Falavigna A."/>
            <person name="Ye Y."/>
            <person name="Leebens-Mack J.H."/>
            <person name="Chen G."/>
        </authorList>
    </citation>
    <scope>NUCLEOTIDE SEQUENCE [LARGE SCALE GENOMIC DNA]</scope>
    <source>
        <strain evidence="2">cv. DH0086</strain>
    </source>
</reference>
<dbReference type="Gramene" id="ONK65991">
    <property type="protein sequence ID" value="ONK65991"/>
    <property type="gene ID" value="A4U43_C06F3060"/>
</dbReference>
<gene>
    <name evidence="1" type="ORF">A4U43_C06F3060</name>
</gene>
<accession>A0A5P1EN52</accession>
<protein>
    <submittedName>
        <fullName evidence="1">Uncharacterized protein</fullName>
    </submittedName>
</protein>
<dbReference type="AlphaFoldDB" id="A0A5P1EN52"/>
<dbReference type="Proteomes" id="UP000243459">
    <property type="component" value="Chromosome 6"/>
</dbReference>
<evidence type="ECO:0000313" key="2">
    <source>
        <dbReference type="Proteomes" id="UP000243459"/>
    </source>
</evidence>
<keyword evidence="2" id="KW-1185">Reference proteome</keyword>
<dbReference type="EMBL" id="CM007386">
    <property type="protein sequence ID" value="ONK65991.1"/>
    <property type="molecule type" value="Genomic_DNA"/>
</dbReference>
<proteinExistence type="predicted"/>
<organism evidence="1 2">
    <name type="scientific">Asparagus officinalis</name>
    <name type="common">Garden asparagus</name>
    <dbReference type="NCBI Taxonomy" id="4686"/>
    <lineage>
        <taxon>Eukaryota</taxon>
        <taxon>Viridiplantae</taxon>
        <taxon>Streptophyta</taxon>
        <taxon>Embryophyta</taxon>
        <taxon>Tracheophyta</taxon>
        <taxon>Spermatophyta</taxon>
        <taxon>Magnoliopsida</taxon>
        <taxon>Liliopsida</taxon>
        <taxon>Asparagales</taxon>
        <taxon>Asparagaceae</taxon>
        <taxon>Asparagoideae</taxon>
        <taxon>Asparagus</taxon>
    </lineage>
</organism>
<evidence type="ECO:0000313" key="1">
    <source>
        <dbReference type="EMBL" id="ONK65991.1"/>
    </source>
</evidence>
<dbReference type="OMA" id="APCICKG"/>
<sequence length="138" mass="15598">MNVFKPAPCICKGENNHILRKFQPKSVWYVTVLGSLATTQREYVALHAFCRLILQMQNATLKPSRKHFPKHEEQPPAMPECYTPSFIDHLKRTFNGLQLEAIQLAAMHTAAGMTNALTNNLVSAVPRASVYVQLIKYC</sequence>
<name>A0A5P1EN52_ASPOF</name>